<dbReference type="SMART" id="SM00530">
    <property type="entry name" value="HTH_XRE"/>
    <property type="match status" value="1"/>
</dbReference>
<reference evidence="2 3" key="1">
    <citation type="journal article" date="2012" name="J. Bacteriol.">
        <title>Complete Genome Sequence of Providencia stuartii Clinical Isolate MRSN 2154.</title>
        <authorList>
            <person name="Clifford R.J."/>
            <person name="Hang J."/>
            <person name="Riley M.C."/>
            <person name="Onmus-Leone F."/>
            <person name="Kuschner R.A."/>
            <person name="Lesho E.P."/>
            <person name="Waterman P.E."/>
        </authorList>
    </citation>
    <scope>NUCLEOTIDE SEQUENCE [LARGE SCALE GENOMIC DNA]</scope>
    <source>
        <strain evidence="2 3">MRSN 2154</strain>
    </source>
</reference>
<dbReference type="RefSeq" id="WP_014657375.1">
    <property type="nucleotide sequence ID" value="NC_017731.1"/>
</dbReference>
<feature type="domain" description="HTH cro/C1-type" evidence="1">
    <location>
        <begin position="17"/>
        <end position="71"/>
    </location>
</feature>
<accession>A0A140NQZ3</accession>
<dbReference type="AlphaFoldDB" id="A0A140NQZ3"/>
<protein>
    <submittedName>
        <fullName evidence="2">Fimbrial operon regulator</fullName>
    </submittedName>
</protein>
<sequence>MRERKYDSLSNNIGRMLKSYRRRTGLTGSELAKKINVSQQQISRYENGVNNITFDKLIILFNALEMDGADVEMFFEKIKRFFDSDKYKNTRRE</sequence>
<evidence type="ECO:0000313" key="2">
    <source>
        <dbReference type="EMBL" id="AFH94362.1"/>
    </source>
</evidence>
<dbReference type="PATRIC" id="fig|1157951.4.peg.2534"/>
<dbReference type="InterPro" id="IPR001387">
    <property type="entry name" value="Cro/C1-type_HTH"/>
</dbReference>
<dbReference type="Gene3D" id="1.10.260.40">
    <property type="entry name" value="lambda repressor-like DNA-binding domains"/>
    <property type="match status" value="1"/>
</dbReference>
<evidence type="ECO:0000313" key="3">
    <source>
        <dbReference type="Proteomes" id="UP000005012"/>
    </source>
</evidence>
<proteinExistence type="predicted"/>
<gene>
    <name evidence="2" type="ordered locus">S70_12580</name>
</gene>
<dbReference type="InterPro" id="IPR010982">
    <property type="entry name" value="Lambda_DNA-bd_dom_sf"/>
</dbReference>
<dbReference type="Proteomes" id="UP000005012">
    <property type="component" value="Chromosome"/>
</dbReference>
<dbReference type="OrthoDB" id="5683219at2"/>
<dbReference type="EMBL" id="CP003488">
    <property type="protein sequence ID" value="AFH94362.1"/>
    <property type="molecule type" value="Genomic_DNA"/>
</dbReference>
<dbReference type="GO" id="GO:0003677">
    <property type="term" value="F:DNA binding"/>
    <property type="evidence" value="ECO:0007669"/>
    <property type="project" value="InterPro"/>
</dbReference>
<dbReference type="KEGG" id="psi:S70_12580"/>
<dbReference type="HOGENOM" id="CLU_066192_40_0_6"/>
<dbReference type="GeneID" id="93520879"/>
<evidence type="ECO:0000259" key="1">
    <source>
        <dbReference type="PROSITE" id="PS50943"/>
    </source>
</evidence>
<dbReference type="Pfam" id="PF01381">
    <property type="entry name" value="HTH_3"/>
    <property type="match status" value="1"/>
</dbReference>
<reference evidence="3" key="2">
    <citation type="submission" date="2012-04" db="EMBL/GenBank/DDBJ databases">
        <title>Complete genome sequence of Providencia stuartii clinical isolate MRSN 2154.</title>
        <authorList>
            <person name="Clifford R.J."/>
            <person name="Hang J."/>
            <person name="Riley M.C."/>
            <person name="Onmus-Leone F."/>
            <person name="Kuschner R.A."/>
            <person name="Lesho E.P."/>
            <person name="Waterman P.E."/>
        </authorList>
    </citation>
    <scope>NUCLEOTIDE SEQUENCE [LARGE SCALE GENOMIC DNA]</scope>
    <source>
        <strain evidence="3">MRSN 2154</strain>
    </source>
</reference>
<dbReference type="PROSITE" id="PS50943">
    <property type="entry name" value="HTH_CROC1"/>
    <property type="match status" value="1"/>
</dbReference>
<organism evidence="2 3">
    <name type="scientific">Providencia stuartii (strain MRSN 2154)</name>
    <dbReference type="NCBI Taxonomy" id="1157951"/>
    <lineage>
        <taxon>Bacteria</taxon>
        <taxon>Pseudomonadati</taxon>
        <taxon>Pseudomonadota</taxon>
        <taxon>Gammaproteobacteria</taxon>
        <taxon>Enterobacterales</taxon>
        <taxon>Morganellaceae</taxon>
        <taxon>Providencia</taxon>
    </lineage>
</organism>
<dbReference type="SUPFAM" id="SSF47413">
    <property type="entry name" value="lambda repressor-like DNA-binding domains"/>
    <property type="match status" value="1"/>
</dbReference>
<name>A0A140NQZ3_PROSM</name>
<dbReference type="CDD" id="cd00093">
    <property type="entry name" value="HTH_XRE"/>
    <property type="match status" value="1"/>
</dbReference>